<evidence type="ECO:0000259" key="2">
    <source>
        <dbReference type="Pfam" id="PF00440"/>
    </source>
</evidence>
<dbReference type="Gene3D" id="1.10.357.10">
    <property type="entry name" value="Tetracycline Repressor, domain 2"/>
    <property type="match status" value="1"/>
</dbReference>
<dbReference type="InterPro" id="IPR009057">
    <property type="entry name" value="Homeodomain-like_sf"/>
</dbReference>
<dbReference type="GO" id="GO:0003677">
    <property type="term" value="F:DNA binding"/>
    <property type="evidence" value="ECO:0007669"/>
    <property type="project" value="UniProtKB-KW"/>
</dbReference>
<dbReference type="SUPFAM" id="SSF46689">
    <property type="entry name" value="Homeodomain-like"/>
    <property type="match status" value="1"/>
</dbReference>
<keyword evidence="1" id="KW-0238">DNA-binding</keyword>
<dbReference type="PROSITE" id="PS01081">
    <property type="entry name" value="HTH_TETR_1"/>
    <property type="match status" value="1"/>
</dbReference>
<comment type="caution">
    <text evidence="3">The sequence shown here is derived from an EMBL/GenBank/DDBJ whole genome shotgun (WGS) entry which is preliminary data.</text>
</comment>
<evidence type="ECO:0000256" key="1">
    <source>
        <dbReference type="ARBA" id="ARBA00023125"/>
    </source>
</evidence>
<sequence length="107" mass="11079">MPRAYHLSGLRTSQFPITVWQRRIRRAPARCCGEGRTGGYTAVSIADLTAASGVSNGTIYHHFGAKDGVLAELPHGVLLPGLTDEAPAVAAAGVPEAGPHVSHPAEG</sequence>
<dbReference type="Pfam" id="PF00440">
    <property type="entry name" value="TetR_N"/>
    <property type="match status" value="1"/>
</dbReference>
<feature type="domain" description="HTH tetR-type" evidence="2">
    <location>
        <begin position="38"/>
        <end position="73"/>
    </location>
</feature>
<gene>
    <name evidence="3" type="ORF">C5E45_08225</name>
</gene>
<dbReference type="Proteomes" id="UP000239874">
    <property type="component" value="Unassembled WGS sequence"/>
</dbReference>
<proteinExistence type="predicted"/>
<reference evidence="3 4" key="1">
    <citation type="submission" date="2018-02" db="EMBL/GenBank/DDBJ databases">
        <title>8 Nocardia nova and 1 Nocardia cyriacigeorgica strain used for evolution to TMP-SMX.</title>
        <authorList>
            <person name="Mehta H."/>
            <person name="Weng J."/>
            <person name="Shamoo Y."/>
        </authorList>
    </citation>
    <scope>NUCLEOTIDE SEQUENCE [LARGE SCALE GENOMIC DNA]</scope>
    <source>
        <strain evidence="3 4">MDA3139</strain>
    </source>
</reference>
<protein>
    <recommendedName>
        <fullName evidence="2">HTH tetR-type domain-containing protein</fullName>
    </recommendedName>
</protein>
<dbReference type="InterPro" id="IPR001647">
    <property type="entry name" value="HTH_TetR"/>
</dbReference>
<dbReference type="AlphaFoldDB" id="A0A2S6AU79"/>
<evidence type="ECO:0000313" key="4">
    <source>
        <dbReference type="Proteomes" id="UP000239874"/>
    </source>
</evidence>
<name>A0A2S6AU79_9NOCA</name>
<evidence type="ECO:0000313" key="3">
    <source>
        <dbReference type="EMBL" id="PPJ38837.1"/>
    </source>
</evidence>
<organism evidence="3 4">
    <name type="scientific">Nocardia nova</name>
    <dbReference type="NCBI Taxonomy" id="37330"/>
    <lineage>
        <taxon>Bacteria</taxon>
        <taxon>Bacillati</taxon>
        <taxon>Actinomycetota</taxon>
        <taxon>Actinomycetes</taxon>
        <taxon>Mycobacteriales</taxon>
        <taxon>Nocardiaceae</taxon>
        <taxon>Nocardia</taxon>
    </lineage>
</organism>
<accession>A0A2S6AU79</accession>
<dbReference type="InterPro" id="IPR023772">
    <property type="entry name" value="DNA-bd_HTH_TetR-type_CS"/>
</dbReference>
<dbReference type="EMBL" id="PSZC01000004">
    <property type="protein sequence ID" value="PPJ38837.1"/>
    <property type="molecule type" value="Genomic_DNA"/>
</dbReference>